<reference evidence="2 3" key="1">
    <citation type="submission" date="2021-01" db="EMBL/GenBank/DDBJ databases">
        <title>Whole genome shotgun sequence of Microbispora corallina NBRC 16416.</title>
        <authorList>
            <person name="Komaki H."/>
            <person name="Tamura T."/>
        </authorList>
    </citation>
    <scope>NUCLEOTIDE SEQUENCE [LARGE SCALE GENOMIC DNA]</scope>
    <source>
        <strain evidence="2 3">NBRC 16416</strain>
    </source>
</reference>
<accession>A0ABQ4G4B8</accession>
<dbReference type="PANTHER" id="PTHR34385:SF1">
    <property type="entry name" value="PEPTIDOGLYCAN L-ALANYL-D-GLUTAMATE ENDOPEPTIDASE CWLK"/>
    <property type="match status" value="1"/>
</dbReference>
<dbReference type="InterPro" id="IPR003709">
    <property type="entry name" value="VanY-like_core_dom"/>
</dbReference>
<dbReference type="Gene3D" id="3.30.1380.10">
    <property type="match status" value="1"/>
</dbReference>
<evidence type="ECO:0000259" key="1">
    <source>
        <dbReference type="Pfam" id="PF02557"/>
    </source>
</evidence>
<proteinExistence type="predicted"/>
<dbReference type="GO" id="GO:0004180">
    <property type="term" value="F:carboxypeptidase activity"/>
    <property type="evidence" value="ECO:0007669"/>
    <property type="project" value="UniProtKB-KW"/>
</dbReference>
<evidence type="ECO:0000313" key="2">
    <source>
        <dbReference type="EMBL" id="GIH41886.1"/>
    </source>
</evidence>
<feature type="domain" description="D-alanyl-D-alanine carboxypeptidase-like core" evidence="1">
    <location>
        <begin position="3"/>
        <end position="97"/>
    </location>
</feature>
<dbReference type="Pfam" id="PF02557">
    <property type="entry name" value="VanY"/>
    <property type="match status" value="1"/>
</dbReference>
<dbReference type="CDD" id="cd14846">
    <property type="entry name" value="Peptidase_M15_like"/>
    <property type="match status" value="1"/>
</dbReference>
<keyword evidence="3" id="KW-1185">Reference proteome</keyword>
<dbReference type="EMBL" id="BOOC01000026">
    <property type="protein sequence ID" value="GIH41886.1"/>
    <property type="molecule type" value="Genomic_DNA"/>
</dbReference>
<comment type="caution">
    <text evidence="2">The sequence shown here is derived from an EMBL/GenBank/DDBJ whole genome shotgun (WGS) entry which is preliminary data.</text>
</comment>
<name>A0ABQ4G4B8_9ACTN</name>
<keyword evidence="2" id="KW-0378">Hydrolase</keyword>
<keyword evidence="2" id="KW-0121">Carboxypeptidase</keyword>
<dbReference type="Proteomes" id="UP000603904">
    <property type="component" value="Unassembled WGS sequence"/>
</dbReference>
<protein>
    <submittedName>
        <fullName evidence="2">D-alanyl-D-alanine carboxypeptidase</fullName>
    </submittedName>
</protein>
<dbReference type="SUPFAM" id="SSF55166">
    <property type="entry name" value="Hedgehog/DD-peptidase"/>
    <property type="match status" value="1"/>
</dbReference>
<keyword evidence="2" id="KW-0645">Protease</keyword>
<organism evidence="2 3">
    <name type="scientific">Microbispora corallina</name>
    <dbReference type="NCBI Taxonomy" id="83302"/>
    <lineage>
        <taxon>Bacteria</taxon>
        <taxon>Bacillati</taxon>
        <taxon>Actinomycetota</taxon>
        <taxon>Actinomycetes</taxon>
        <taxon>Streptosporangiales</taxon>
        <taxon>Streptosporangiaceae</taxon>
        <taxon>Microbispora</taxon>
    </lineage>
</organism>
<dbReference type="InterPro" id="IPR009045">
    <property type="entry name" value="Zn_M74/Hedgehog-like"/>
</dbReference>
<dbReference type="InterPro" id="IPR052179">
    <property type="entry name" value="DD-CPase-like"/>
</dbReference>
<evidence type="ECO:0000313" key="3">
    <source>
        <dbReference type="Proteomes" id="UP000603904"/>
    </source>
</evidence>
<sequence length="130" mass="14499">MANLNPDLLEALRRAATDAANDKITFYVNSGWRSPAYQNQLLREAVSTYGSEKEAARWVATAATSFHVKGEAVDIGPPDAAAWLSEHGAAYGLCQIYRNETWHYELRPEAIDHGCPSMYADPTQDPRMRK</sequence>
<dbReference type="PANTHER" id="PTHR34385">
    <property type="entry name" value="D-ALANYL-D-ALANINE CARBOXYPEPTIDASE"/>
    <property type="match status" value="1"/>
</dbReference>
<gene>
    <name evidence="2" type="ORF">Mco01_48860</name>
</gene>